<sequence>MKKAIGLDVGGTKILAAVVNEKGKITYQKKYPVEPFKGDRFPEYVVQVIEEVLDTSGEELSSIKGIGIATAGIIDSEEKKIVFAQNLGLEHCAIGEALKNHFNIPVKLYNDANAAAVAEYTWGHKKAEHLAYVTIGTGVGAGIISHGKLIRGFSDNAGEFGHISVNVHGERCGCGHRGCLELYTSGPAMEQSVAEKRGLSGRISMREINEMADDGDVVCREVLDHAGYHLGMGLVNLVHLFNSTSIVLGGGVMQSGEYLFERIRETVDTYLMNGLKGSVQLHRSRFSSEIGALGAGSGFFANSEEKSRISLV</sequence>
<protein>
    <submittedName>
        <fullName evidence="2">ROK family protein</fullName>
    </submittedName>
</protein>
<gene>
    <name evidence="2" type="ORF">EBO34_13200</name>
</gene>
<dbReference type="Proteomes" id="UP000278746">
    <property type="component" value="Unassembled WGS sequence"/>
</dbReference>
<name>A0A3M7TSE8_9BACI</name>
<evidence type="ECO:0000313" key="3">
    <source>
        <dbReference type="Proteomes" id="UP000278746"/>
    </source>
</evidence>
<organism evidence="2 3">
    <name type="scientific">Alteribacter keqinensis</name>
    <dbReference type="NCBI Taxonomy" id="2483800"/>
    <lineage>
        <taxon>Bacteria</taxon>
        <taxon>Bacillati</taxon>
        <taxon>Bacillota</taxon>
        <taxon>Bacilli</taxon>
        <taxon>Bacillales</taxon>
        <taxon>Bacillaceae</taxon>
        <taxon>Alteribacter</taxon>
    </lineage>
</organism>
<dbReference type="PANTHER" id="PTHR18964">
    <property type="entry name" value="ROK (REPRESSOR, ORF, KINASE) FAMILY"/>
    <property type="match status" value="1"/>
</dbReference>
<dbReference type="EMBL" id="RHIB01000002">
    <property type="protein sequence ID" value="RNA67672.1"/>
    <property type="molecule type" value="Genomic_DNA"/>
</dbReference>
<dbReference type="InterPro" id="IPR049874">
    <property type="entry name" value="ROK_cs"/>
</dbReference>
<evidence type="ECO:0000313" key="2">
    <source>
        <dbReference type="EMBL" id="RNA67672.1"/>
    </source>
</evidence>
<accession>A0A3M7TSE8</accession>
<dbReference type="Pfam" id="PF00480">
    <property type="entry name" value="ROK"/>
    <property type="match status" value="1"/>
</dbReference>
<dbReference type="SUPFAM" id="SSF53067">
    <property type="entry name" value="Actin-like ATPase domain"/>
    <property type="match status" value="1"/>
</dbReference>
<comment type="caution">
    <text evidence="2">The sequence shown here is derived from an EMBL/GenBank/DDBJ whole genome shotgun (WGS) entry which is preliminary data.</text>
</comment>
<dbReference type="InterPro" id="IPR000600">
    <property type="entry name" value="ROK"/>
</dbReference>
<proteinExistence type="inferred from homology"/>
<reference evidence="2 3" key="1">
    <citation type="submission" date="2018-10" db="EMBL/GenBank/DDBJ databases">
        <title>Bacillus Keqinensis sp. nov., a moderately halophilic bacterium isolated from a saline-alkaline lake.</title>
        <authorList>
            <person name="Wang H."/>
        </authorList>
    </citation>
    <scope>NUCLEOTIDE SEQUENCE [LARGE SCALE GENOMIC DNA]</scope>
    <source>
        <strain evidence="2 3">KQ-3</strain>
    </source>
</reference>
<keyword evidence="3" id="KW-1185">Reference proteome</keyword>
<dbReference type="OrthoDB" id="9795247at2"/>
<evidence type="ECO:0000256" key="1">
    <source>
        <dbReference type="ARBA" id="ARBA00006479"/>
    </source>
</evidence>
<dbReference type="Gene3D" id="3.30.420.40">
    <property type="match status" value="2"/>
</dbReference>
<comment type="similarity">
    <text evidence="1">Belongs to the ROK (NagC/XylR) family.</text>
</comment>
<dbReference type="InterPro" id="IPR043129">
    <property type="entry name" value="ATPase_NBD"/>
</dbReference>
<dbReference type="RefSeq" id="WP_122899307.1">
    <property type="nucleotide sequence ID" value="NZ_RHIB01000002.1"/>
</dbReference>
<dbReference type="PROSITE" id="PS01125">
    <property type="entry name" value="ROK"/>
    <property type="match status" value="1"/>
</dbReference>
<dbReference type="PANTHER" id="PTHR18964:SF149">
    <property type="entry name" value="BIFUNCTIONAL UDP-N-ACETYLGLUCOSAMINE 2-EPIMERASE_N-ACETYLMANNOSAMINE KINASE"/>
    <property type="match status" value="1"/>
</dbReference>
<dbReference type="AlphaFoldDB" id="A0A3M7TSE8"/>